<evidence type="ECO:0000256" key="1">
    <source>
        <dbReference type="ARBA" id="ARBA00001946"/>
    </source>
</evidence>
<dbReference type="SFLD" id="SFLDS00005">
    <property type="entry name" value="Isoprenoid_Synthase_Type_I"/>
    <property type="match status" value="1"/>
</dbReference>
<evidence type="ECO:0000256" key="5">
    <source>
        <dbReference type="ARBA" id="ARBA00022842"/>
    </source>
</evidence>
<evidence type="ECO:0000256" key="3">
    <source>
        <dbReference type="ARBA" id="ARBA00022679"/>
    </source>
</evidence>
<name>A0A5S3VEE2_9GAMM</name>
<dbReference type="AlphaFoldDB" id="A0A5S3VEE2"/>
<reference evidence="8 9" key="1">
    <citation type="submission" date="2018-01" db="EMBL/GenBank/DDBJ databases">
        <authorList>
            <person name="Paulsen S."/>
            <person name="Gram L.K."/>
        </authorList>
    </citation>
    <scope>NUCLEOTIDE SEQUENCE [LARGE SCALE GENOMIC DNA]</scope>
    <source>
        <strain evidence="8 9">S3790</strain>
    </source>
</reference>
<keyword evidence="5" id="KW-0460">Magnesium</keyword>
<dbReference type="PROSITE" id="PS00723">
    <property type="entry name" value="POLYPRENYL_SYNTHASE_1"/>
    <property type="match status" value="1"/>
</dbReference>
<dbReference type="Gene3D" id="1.10.600.10">
    <property type="entry name" value="Farnesyl Diphosphate Synthase"/>
    <property type="match status" value="1"/>
</dbReference>
<dbReference type="SFLD" id="SFLDG01017">
    <property type="entry name" value="Polyprenyl_Transferase_Like"/>
    <property type="match status" value="1"/>
</dbReference>
<evidence type="ECO:0000313" key="9">
    <source>
        <dbReference type="Proteomes" id="UP000307217"/>
    </source>
</evidence>
<dbReference type="GO" id="GO:0008654">
    <property type="term" value="P:phospholipid biosynthetic process"/>
    <property type="evidence" value="ECO:0007669"/>
    <property type="project" value="UniProtKB-ARBA"/>
</dbReference>
<dbReference type="PROSITE" id="PS00444">
    <property type="entry name" value="POLYPRENYL_SYNTHASE_2"/>
    <property type="match status" value="1"/>
</dbReference>
<comment type="cofactor">
    <cofactor evidence="1">
        <name>Mg(2+)</name>
        <dbReference type="ChEBI" id="CHEBI:18420"/>
    </cofactor>
</comment>
<reference evidence="9" key="2">
    <citation type="submission" date="2019-06" db="EMBL/GenBank/DDBJ databases">
        <title>Co-occurence of chitin degradation, pigmentation and bioactivity in marine Pseudoalteromonas.</title>
        <authorList>
            <person name="Sonnenschein E.C."/>
            <person name="Bech P.K."/>
        </authorList>
    </citation>
    <scope>NUCLEOTIDE SEQUENCE [LARGE SCALE GENOMIC DNA]</scope>
    <source>
        <strain evidence="9">S3790</strain>
    </source>
</reference>
<dbReference type="PANTHER" id="PTHR43281:SF1">
    <property type="entry name" value="FARNESYL DIPHOSPHATE SYNTHASE"/>
    <property type="match status" value="1"/>
</dbReference>
<dbReference type="OrthoDB" id="9805316at2"/>
<dbReference type="Pfam" id="PF00348">
    <property type="entry name" value="polyprenyl_synt"/>
    <property type="match status" value="1"/>
</dbReference>
<keyword evidence="6" id="KW-0414">Isoprene biosynthesis</keyword>
<accession>A0A5S3VEE2</accession>
<dbReference type="RefSeq" id="WP_138589569.1">
    <property type="nucleotide sequence ID" value="NZ_PNBX01000003.1"/>
</dbReference>
<dbReference type="InterPro" id="IPR000092">
    <property type="entry name" value="Polyprenyl_synt"/>
</dbReference>
<dbReference type="SUPFAM" id="SSF48576">
    <property type="entry name" value="Terpenoid synthases"/>
    <property type="match status" value="1"/>
</dbReference>
<evidence type="ECO:0000313" key="8">
    <source>
        <dbReference type="EMBL" id="TMO70415.1"/>
    </source>
</evidence>
<dbReference type="InterPro" id="IPR008949">
    <property type="entry name" value="Isoprenoid_synthase_dom_sf"/>
</dbReference>
<comment type="caution">
    <text evidence="8">The sequence shown here is derived from an EMBL/GenBank/DDBJ whole genome shotgun (WGS) entry which is preliminary data.</text>
</comment>
<keyword evidence="3 7" id="KW-0808">Transferase</keyword>
<evidence type="ECO:0000256" key="2">
    <source>
        <dbReference type="ARBA" id="ARBA00006706"/>
    </source>
</evidence>
<proteinExistence type="inferred from homology"/>
<dbReference type="PANTHER" id="PTHR43281">
    <property type="entry name" value="FARNESYL DIPHOSPHATE SYNTHASE"/>
    <property type="match status" value="1"/>
</dbReference>
<dbReference type="NCBIfam" id="NF007877">
    <property type="entry name" value="PRK10581.1"/>
    <property type="match status" value="1"/>
</dbReference>
<evidence type="ECO:0000256" key="6">
    <source>
        <dbReference type="ARBA" id="ARBA00023229"/>
    </source>
</evidence>
<sequence length="295" mass="32141">MTLKVEINNAQNRIAHFMTQYFEQDLVTDDTVKAATFYSINNGGKRLRPFLVYETGKMLGAKNSDLDVAAAAIECIHSYSLVHDDLPAMDDDNLRRGKPTCHIQFDEAQAILAGDALQSLAFELIASHRFAVSESRQISMIRALSKAAGLQGMVGGQALDIAGTNQDISLEDLEQIHRLKTGALLICAIELGALCAPELNSSDLESLHLYGQSIGLAFQVQDDILDIEGDTQILGKPQGSDISNNKSTYPAILGLKGAKQKAQDLTEQAIEQLNNVNANTDMLAKLAKYIVERDH</sequence>
<evidence type="ECO:0000256" key="4">
    <source>
        <dbReference type="ARBA" id="ARBA00022723"/>
    </source>
</evidence>
<evidence type="ECO:0000256" key="7">
    <source>
        <dbReference type="RuleBase" id="RU004466"/>
    </source>
</evidence>
<dbReference type="EMBL" id="PNBX01000003">
    <property type="protein sequence ID" value="TMO70415.1"/>
    <property type="molecule type" value="Genomic_DNA"/>
</dbReference>
<gene>
    <name evidence="8" type="ORF">CWC19_00945</name>
</gene>
<dbReference type="GO" id="GO:0046872">
    <property type="term" value="F:metal ion binding"/>
    <property type="evidence" value="ECO:0007669"/>
    <property type="project" value="UniProtKB-KW"/>
</dbReference>
<organism evidence="8 9">
    <name type="scientific">Pseudoalteromonas aurantia</name>
    <dbReference type="NCBI Taxonomy" id="43654"/>
    <lineage>
        <taxon>Bacteria</taxon>
        <taxon>Pseudomonadati</taxon>
        <taxon>Pseudomonadota</taxon>
        <taxon>Gammaproteobacteria</taxon>
        <taxon>Alteromonadales</taxon>
        <taxon>Pseudoalteromonadaceae</taxon>
        <taxon>Pseudoalteromonas</taxon>
    </lineage>
</organism>
<dbReference type="CDD" id="cd00685">
    <property type="entry name" value="Trans_IPPS_HT"/>
    <property type="match status" value="1"/>
</dbReference>
<dbReference type="GO" id="GO:0016114">
    <property type="term" value="P:terpenoid biosynthetic process"/>
    <property type="evidence" value="ECO:0007669"/>
    <property type="project" value="UniProtKB-ARBA"/>
</dbReference>
<dbReference type="GO" id="GO:0005737">
    <property type="term" value="C:cytoplasm"/>
    <property type="evidence" value="ECO:0007669"/>
    <property type="project" value="UniProtKB-ARBA"/>
</dbReference>
<dbReference type="InterPro" id="IPR033749">
    <property type="entry name" value="Polyprenyl_synt_CS"/>
</dbReference>
<protein>
    <submittedName>
        <fullName evidence="8">(2E,6E)-farnesyl diphosphate synthase</fullName>
    </submittedName>
</protein>
<dbReference type="FunFam" id="1.10.600.10:FF:000001">
    <property type="entry name" value="Geranylgeranyl diphosphate synthase"/>
    <property type="match status" value="1"/>
</dbReference>
<dbReference type="Proteomes" id="UP000307217">
    <property type="component" value="Unassembled WGS sequence"/>
</dbReference>
<dbReference type="InterPro" id="IPR053378">
    <property type="entry name" value="Prenyl_diphosphate_synthase"/>
</dbReference>
<dbReference type="GO" id="GO:0004659">
    <property type="term" value="F:prenyltransferase activity"/>
    <property type="evidence" value="ECO:0007669"/>
    <property type="project" value="InterPro"/>
</dbReference>
<keyword evidence="4" id="KW-0479">Metal-binding</keyword>
<dbReference type="NCBIfam" id="NF045485">
    <property type="entry name" value="FPPsyn"/>
    <property type="match status" value="1"/>
</dbReference>
<comment type="similarity">
    <text evidence="2 7">Belongs to the FPP/GGPP synthase family.</text>
</comment>